<reference evidence="5" key="1">
    <citation type="journal article" date="2014" name="Int. J. Syst. Evol. Microbiol.">
        <title>Complete genome sequence of Corynebacterium casei LMG S-19264T (=DSM 44701T), isolated from a smear-ripened cheese.</title>
        <authorList>
            <consortium name="US DOE Joint Genome Institute (JGI-PGF)"/>
            <person name="Walter F."/>
            <person name="Albersmeier A."/>
            <person name="Kalinowski J."/>
            <person name="Ruckert C."/>
        </authorList>
    </citation>
    <scope>NUCLEOTIDE SEQUENCE</scope>
    <source>
        <strain evidence="5">VKM B-2484</strain>
    </source>
</reference>
<protein>
    <recommendedName>
        <fullName evidence="4">Prohead serine protease domain-containing protein</fullName>
    </recommendedName>
</protein>
<dbReference type="GO" id="GO:0008233">
    <property type="term" value="F:peptidase activity"/>
    <property type="evidence" value="ECO:0007669"/>
    <property type="project" value="UniProtKB-KW"/>
</dbReference>
<gene>
    <name evidence="5" type="ORF">GCM10017643_14000</name>
</gene>
<accession>A0A9W6J8N6</accession>
<feature type="domain" description="Prohead serine protease" evidence="4">
    <location>
        <begin position="63"/>
        <end position="163"/>
    </location>
</feature>
<evidence type="ECO:0000256" key="3">
    <source>
        <dbReference type="ARBA" id="ARBA00022801"/>
    </source>
</evidence>
<dbReference type="NCBIfam" id="NF045541">
    <property type="entry name" value="scaf_prot_MCP2"/>
    <property type="match status" value="1"/>
</dbReference>
<evidence type="ECO:0000256" key="1">
    <source>
        <dbReference type="ARBA" id="ARBA00022612"/>
    </source>
</evidence>
<keyword evidence="3" id="KW-0378">Hydrolase</keyword>
<dbReference type="EMBL" id="BSFJ01000005">
    <property type="protein sequence ID" value="GLK71285.1"/>
    <property type="molecule type" value="Genomic_DNA"/>
</dbReference>
<evidence type="ECO:0000313" key="5">
    <source>
        <dbReference type="EMBL" id="GLK71285.1"/>
    </source>
</evidence>
<dbReference type="Pfam" id="PF25209">
    <property type="entry name" value="Phage_capsid_4"/>
    <property type="match status" value="1"/>
</dbReference>
<keyword evidence="1" id="KW-1188">Viral release from host cell</keyword>
<dbReference type="Proteomes" id="UP001143370">
    <property type="component" value="Unassembled WGS sequence"/>
</dbReference>
<comment type="caution">
    <text evidence="5">The sequence shown here is derived from an EMBL/GenBank/DDBJ whole genome shotgun (WGS) entry which is preliminary data.</text>
</comment>
<dbReference type="AlphaFoldDB" id="A0A9W6J8N6"/>
<evidence type="ECO:0000313" key="6">
    <source>
        <dbReference type="Proteomes" id="UP001143370"/>
    </source>
</evidence>
<reference evidence="5" key="2">
    <citation type="submission" date="2023-01" db="EMBL/GenBank/DDBJ databases">
        <authorList>
            <person name="Sun Q."/>
            <person name="Evtushenko L."/>
        </authorList>
    </citation>
    <scope>NUCLEOTIDE SEQUENCE</scope>
    <source>
        <strain evidence="5">VKM B-2484</strain>
    </source>
</reference>
<dbReference type="Pfam" id="PF04586">
    <property type="entry name" value="Peptidase_S78"/>
    <property type="match status" value="1"/>
</dbReference>
<sequence>MSIELVTRYAPLAPAGPSTFDPQTRSMRAVVAAGAEVERYDARGRYVEVLDHRGIVIPPGGSVPLLNAHRRSDLGDVLGSATDIAAKGATVEATLTLSSRDDVAPIAADIAAGHIRGVSVGYRVLARTETTDAAGGRRVTATRWEIAEVSLVPIPADPRATIREAPMTTPTEPTPNPAPAPAVVNPPPADTATRASINLEIRSIAAVAGLDQGWIDSQVDANATAEAARAAAFEAMRARTAPAGTIRTATVVHDHGDPIAIRAAMSDALAHRMAPSLCKLEGRAAEFRGFRVLDMIGDLAQARGERINLRDQAALMERAVGAHSTSDFPLLLADAANKALLANYEVAAPTYRLWAARRTFSDFKDTSFLRVGDFPRFEETNENGEVKFGTLSENREKVRAKELNAGLIIGRRALLNDDLGALADFSSMIALRAAADENKRVYDLLAANAVLSDGVALFHATHGNLAGSAAAINVSSIGAAVAALRKQKSLDGLPLNLAPRYLVTGPDSELAARQVLAAITAAKSGDVNPWAGTMELVVDANIVGTAWYIFADPAAAPTAVYGYVSGAEGPQIRTEIDFDTRAVKVAAGLDFGAGVIDFRGAQKNTGA</sequence>
<dbReference type="GO" id="GO:0006508">
    <property type="term" value="P:proteolysis"/>
    <property type="evidence" value="ECO:0007669"/>
    <property type="project" value="UniProtKB-KW"/>
</dbReference>
<proteinExistence type="predicted"/>
<dbReference type="InterPro" id="IPR054613">
    <property type="entry name" value="Peptidase_S78_dom"/>
</dbReference>
<dbReference type="RefSeq" id="WP_213372380.1">
    <property type="nucleotide sequence ID" value="NZ_BSFJ01000005.1"/>
</dbReference>
<organism evidence="5 6">
    <name type="scientific">Ancylobacter dichloromethanicus</name>
    <dbReference type="NCBI Taxonomy" id="518825"/>
    <lineage>
        <taxon>Bacteria</taxon>
        <taxon>Pseudomonadati</taxon>
        <taxon>Pseudomonadota</taxon>
        <taxon>Alphaproteobacteria</taxon>
        <taxon>Hyphomicrobiales</taxon>
        <taxon>Xanthobacteraceae</taxon>
        <taxon>Ancylobacter</taxon>
    </lineage>
</organism>
<name>A0A9W6J8N6_9HYPH</name>
<keyword evidence="6" id="KW-1185">Reference proteome</keyword>
<evidence type="ECO:0000259" key="4">
    <source>
        <dbReference type="Pfam" id="PF04586"/>
    </source>
</evidence>
<evidence type="ECO:0000256" key="2">
    <source>
        <dbReference type="ARBA" id="ARBA00022670"/>
    </source>
</evidence>
<keyword evidence="2" id="KW-0645">Protease</keyword>